<proteinExistence type="predicted"/>
<feature type="non-terminal residue" evidence="1">
    <location>
        <position position="36"/>
    </location>
</feature>
<dbReference type="EMBL" id="BARS01059640">
    <property type="protein sequence ID" value="GAG46939.1"/>
    <property type="molecule type" value="Genomic_DNA"/>
</dbReference>
<comment type="caution">
    <text evidence="1">The sequence shown here is derived from an EMBL/GenBank/DDBJ whole genome shotgun (WGS) entry which is preliminary data.</text>
</comment>
<feature type="non-terminal residue" evidence="1">
    <location>
        <position position="1"/>
    </location>
</feature>
<name>X0XUJ5_9ZZZZ</name>
<organism evidence="1">
    <name type="scientific">marine sediment metagenome</name>
    <dbReference type="NCBI Taxonomy" id="412755"/>
    <lineage>
        <taxon>unclassified sequences</taxon>
        <taxon>metagenomes</taxon>
        <taxon>ecological metagenomes</taxon>
    </lineage>
</organism>
<sequence>GISSLDMTIQADGEINVVSVSAPTDFTEVKNEIGSS</sequence>
<gene>
    <name evidence="1" type="ORF">S01H1_86250</name>
</gene>
<dbReference type="AlphaFoldDB" id="X0XUJ5"/>
<evidence type="ECO:0000313" key="1">
    <source>
        <dbReference type="EMBL" id="GAG46939.1"/>
    </source>
</evidence>
<reference evidence="1" key="1">
    <citation type="journal article" date="2014" name="Front. Microbiol.">
        <title>High frequency of phylogenetically diverse reductive dehalogenase-homologous genes in deep subseafloor sedimentary metagenomes.</title>
        <authorList>
            <person name="Kawai M."/>
            <person name="Futagami T."/>
            <person name="Toyoda A."/>
            <person name="Takaki Y."/>
            <person name="Nishi S."/>
            <person name="Hori S."/>
            <person name="Arai W."/>
            <person name="Tsubouchi T."/>
            <person name="Morono Y."/>
            <person name="Uchiyama I."/>
            <person name="Ito T."/>
            <person name="Fujiyama A."/>
            <person name="Inagaki F."/>
            <person name="Takami H."/>
        </authorList>
    </citation>
    <scope>NUCLEOTIDE SEQUENCE</scope>
    <source>
        <strain evidence="1">Expedition CK06-06</strain>
    </source>
</reference>
<accession>X0XUJ5</accession>
<protein>
    <submittedName>
        <fullName evidence="1">Uncharacterized protein</fullName>
    </submittedName>
</protein>